<feature type="transmembrane region" description="Helical" evidence="1">
    <location>
        <begin position="75"/>
        <end position="95"/>
    </location>
</feature>
<dbReference type="AlphaFoldDB" id="A0A1G9CVB3"/>
<proteinExistence type="predicted"/>
<feature type="transmembrane region" description="Helical" evidence="1">
    <location>
        <begin position="36"/>
        <end position="55"/>
    </location>
</feature>
<keyword evidence="1" id="KW-1133">Transmembrane helix</keyword>
<gene>
    <name evidence="2" type="ORF">SAMN05216298_0521</name>
</gene>
<dbReference type="RefSeq" id="WP_218126146.1">
    <property type="nucleotide sequence ID" value="NZ_FNGF01000001.1"/>
</dbReference>
<feature type="transmembrane region" description="Helical" evidence="1">
    <location>
        <begin position="12"/>
        <end position="30"/>
    </location>
</feature>
<dbReference type="STRING" id="380244.SAMN05216298_0521"/>
<sequence>MRARLRSLASLELLNIPLQAFIWFGLLGLPANPANLAGFAAFALLLLEGAAYWTAKRRQIDTGAADLPWTPLFAFALRANPVVLAAAVLFTGWSAVADPGAGSFPGLGFALFAALEHVNYFHVQLMYDNPADLRRLSRHGLVRSHLSRDLSRRRS</sequence>
<feature type="transmembrane region" description="Helical" evidence="1">
    <location>
        <begin position="107"/>
        <end position="127"/>
    </location>
</feature>
<dbReference type="Proteomes" id="UP000198662">
    <property type="component" value="Unassembled WGS sequence"/>
</dbReference>
<name>A0A1G9CVB3_9ACTN</name>
<protein>
    <submittedName>
        <fullName evidence="2">Uncharacterized protein</fullName>
    </submittedName>
</protein>
<keyword evidence="1" id="KW-0812">Transmembrane</keyword>
<organism evidence="2 3">
    <name type="scientific">Glycomyces sambucus</name>
    <dbReference type="NCBI Taxonomy" id="380244"/>
    <lineage>
        <taxon>Bacteria</taxon>
        <taxon>Bacillati</taxon>
        <taxon>Actinomycetota</taxon>
        <taxon>Actinomycetes</taxon>
        <taxon>Glycomycetales</taxon>
        <taxon>Glycomycetaceae</taxon>
        <taxon>Glycomyces</taxon>
    </lineage>
</organism>
<evidence type="ECO:0000256" key="1">
    <source>
        <dbReference type="SAM" id="Phobius"/>
    </source>
</evidence>
<keyword evidence="1" id="KW-0472">Membrane</keyword>
<evidence type="ECO:0000313" key="3">
    <source>
        <dbReference type="Proteomes" id="UP000198662"/>
    </source>
</evidence>
<reference evidence="3" key="1">
    <citation type="submission" date="2016-10" db="EMBL/GenBank/DDBJ databases">
        <authorList>
            <person name="Varghese N."/>
            <person name="Submissions S."/>
        </authorList>
    </citation>
    <scope>NUCLEOTIDE SEQUENCE [LARGE SCALE GENOMIC DNA]</scope>
    <source>
        <strain evidence="3">CGMCC 4.3147</strain>
    </source>
</reference>
<accession>A0A1G9CVB3</accession>
<keyword evidence="3" id="KW-1185">Reference proteome</keyword>
<evidence type="ECO:0000313" key="2">
    <source>
        <dbReference type="EMBL" id="SDK55375.1"/>
    </source>
</evidence>
<dbReference type="EMBL" id="FNGF01000001">
    <property type="protein sequence ID" value="SDK55375.1"/>
    <property type="molecule type" value="Genomic_DNA"/>
</dbReference>